<gene>
    <name evidence="2" type="ORF">C4900_10165</name>
</gene>
<dbReference type="SUPFAM" id="SSF69572">
    <property type="entry name" value="Activating enzymes of the ubiquitin-like proteins"/>
    <property type="match status" value="1"/>
</dbReference>
<dbReference type="InterPro" id="IPR045886">
    <property type="entry name" value="ThiF/MoeB/HesA"/>
</dbReference>
<dbReference type="CDD" id="cd01483">
    <property type="entry name" value="E1_enzyme_family"/>
    <property type="match status" value="1"/>
</dbReference>
<dbReference type="GO" id="GO:0008641">
    <property type="term" value="F:ubiquitin-like modifier activating enzyme activity"/>
    <property type="evidence" value="ECO:0007669"/>
    <property type="project" value="InterPro"/>
</dbReference>
<keyword evidence="3" id="KW-1185">Reference proteome</keyword>
<dbReference type="PANTHER" id="PTHR43267">
    <property type="entry name" value="TRNA THREONYLCARBAMOYLADENOSINE DEHYDRATASE"/>
    <property type="match status" value="1"/>
</dbReference>
<dbReference type="OrthoDB" id="272552at2"/>
<feature type="domain" description="THIF-type NAD/FAD binding fold" evidence="1">
    <location>
        <begin position="62"/>
        <end position="212"/>
    </location>
</feature>
<dbReference type="Proteomes" id="UP000253250">
    <property type="component" value="Unassembled WGS sequence"/>
</dbReference>
<proteinExistence type="predicted"/>
<organism evidence="2 3">
    <name type="scientific">Acidiferrobacter thiooxydans</name>
    <dbReference type="NCBI Taxonomy" id="163359"/>
    <lineage>
        <taxon>Bacteria</taxon>
        <taxon>Pseudomonadati</taxon>
        <taxon>Pseudomonadota</taxon>
        <taxon>Gammaproteobacteria</taxon>
        <taxon>Acidiferrobacterales</taxon>
        <taxon>Acidiferrobacteraceae</taxon>
        <taxon>Acidiferrobacter</taxon>
    </lineage>
</organism>
<dbReference type="InterPro" id="IPR035985">
    <property type="entry name" value="Ubiquitin-activating_enz"/>
</dbReference>
<name>A0A368HFB1_9GAMM</name>
<dbReference type="GO" id="GO:0061503">
    <property type="term" value="F:tRNA threonylcarbamoyladenosine dehydratase"/>
    <property type="evidence" value="ECO:0007669"/>
    <property type="project" value="TreeGrafter"/>
</dbReference>
<dbReference type="GO" id="GO:0061504">
    <property type="term" value="P:cyclic threonylcarbamoyladenosine biosynthetic process"/>
    <property type="evidence" value="ECO:0007669"/>
    <property type="project" value="TreeGrafter"/>
</dbReference>
<sequence>MRPGLARPSMVTLSFSHTVQQPNGRPSMAKRVLSPTQLDNEFFKERVNRTQTFLGECIATQHSSQIKLRQSTVGIAGAGGIGGAIALRLCRLGVGALKIADPDVFEISNINRQIGASYDNIGKNKASTVGQMAFDIAKDTRIEVYEDGISHKNAAEFVAGCDLVLDQLDFSVIDEKFALHDAFHESEVTHTILACSVIGWSAHLYKFTRQSMHIRKWYDPVDHSNIV</sequence>
<reference evidence="2 3" key="1">
    <citation type="submission" date="2018-02" db="EMBL/GenBank/DDBJ databases">
        <title>Insights into the biology of acidophilic members of the Acidiferrobacteraceae family derived from comparative genomic analyses.</title>
        <authorList>
            <person name="Issotta F."/>
            <person name="Thyssen C."/>
            <person name="Mena C."/>
            <person name="Moya A."/>
            <person name="Bellenberg S."/>
            <person name="Sproer C."/>
            <person name="Covarrubias P.C."/>
            <person name="Sand W."/>
            <person name="Quatrini R."/>
            <person name="Vera M."/>
        </authorList>
    </citation>
    <scope>NUCLEOTIDE SEQUENCE [LARGE SCALE GENOMIC DNA]</scope>
    <source>
        <strain evidence="3">m-1</strain>
    </source>
</reference>
<evidence type="ECO:0000313" key="2">
    <source>
        <dbReference type="EMBL" id="RCN56210.1"/>
    </source>
</evidence>
<evidence type="ECO:0000313" key="3">
    <source>
        <dbReference type="Proteomes" id="UP000253250"/>
    </source>
</evidence>
<dbReference type="PANTHER" id="PTHR43267:SF1">
    <property type="entry name" value="TRNA THREONYLCARBAMOYLADENOSINE DEHYDRATASE"/>
    <property type="match status" value="1"/>
</dbReference>
<dbReference type="AlphaFoldDB" id="A0A368HFB1"/>
<dbReference type="Pfam" id="PF00899">
    <property type="entry name" value="ThiF"/>
    <property type="match status" value="1"/>
</dbReference>
<evidence type="ECO:0000259" key="1">
    <source>
        <dbReference type="Pfam" id="PF00899"/>
    </source>
</evidence>
<dbReference type="EMBL" id="PSYR01000002">
    <property type="protein sequence ID" value="RCN56210.1"/>
    <property type="molecule type" value="Genomic_DNA"/>
</dbReference>
<dbReference type="Gene3D" id="3.40.50.720">
    <property type="entry name" value="NAD(P)-binding Rossmann-like Domain"/>
    <property type="match status" value="1"/>
</dbReference>
<dbReference type="InterPro" id="IPR000594">
    <property type="entry name" value="ThiF_NAD_FAD-bd"/>
</dbReference>
<protein>
    <recommendedName>
        <fullName evidence="1">THIF-type NAD/FAD binding fold domain-containing protein</fullName>
    </recommendedName>
</protein>
<accession>A0A368HFB1</accession>
<comment type="caution">
    <text evidence="2">The sequence shown here is derived from an EMBL/GenBank/DDBJ whole genome shotgun (WGS) entry which is preliminary data.</text>
</comment>